<keyword evidence="2" id="KW-1133">Transmembrane helix</keyword>
<feature type="region of interest" description="Disordered" evidence="1">
    <location>
        <begin position="305"/>
        <end position="334"/>
    </location>
</feature>
<sequence length="393" mass="40763">MADPDQSISNGTCFSAVRQLAADNFIPCGNWVFGNYQCCQAGDYCLDDNACYNPEHGTTYLAGCTDLEYRDASCPDKKSYKDYPWAGLIYCKPNRWVACEETAKPYTITVGDPCTCPSASETMTVAFSAPSQIAAIGSLPSRSGGTIEWEPGHFPTASLRTSSSSSSLSSTHPSAASTLASATSSSVLPTTTTASASDNPTPSLGHSLSDGAKAGIGAGAAVGGILLFGALSALWVVFRRRRNDKNTPAGPEAGQAAGPNTHDDKSGGTGPAEMPTPVVPPRPAYSELPVGPWVVRPELPGEVSPMTPGYRDGHEYGGQVSPPGSPPAMGSQEANANANQGWVGMPPLTTVEEEREMSHQQGQPGLGPGGPGQWTQTMGNQRPGQGAVLELPA</sequence>
<evidence type="ECO:0000313" key="4">
    <source>
        <dbReference type="Proteomes" id="UP000289323"/>
    </source>
</evidence>
<reference evidence="3 4" key="1">
    <citation type="submission" date="2018-04" db="EMBL/GenBank/DDBJ databases">
        <authorList>
            <person name="Huttner S."/>
            <person name="Dainat J."/>
        </authorList>
    </citation>
    <scope>NUCLEOTIDE SEQUENCE [LARGE SCALE GENOMIC DNA]</scope>
</reference>
<organism evidence="3 4">
    <name type="scientific">Thermothielavioides terrestris</name>
    <dbReference type="NCBI Taxonomy" id="2587410"/>
    <lineage>
        <taxon>Eukaryota</taxon>
        <taxon>Fungi</taxon>
        <taxon>Dikarya</taxon>
        <taxon>Ascomycota</taxon>
        <taxon>Pezizomycotina</taxon>
        <taxon>Sordariomycetes</taxon>
        <taxon>Sordariomycetidae</taxon>
        <taxon>Sordariales</taxon>
        <taxon>Chaetomiaceae</taxon>
        <taxon>Thermothielavioides</taxon>
    </lineage>
</organism>
<keyword evidence="2" id="KW-0812">Transmembrane</keyword>
<dbReference type="EMBL" id="OUUZ01000011">
    <property type="protein sequence ID" value="SPQ23835.1"/>
    <property type="molecule type" value="Genomic_DNA"/>
</dbReference>
<feature type="region of interest" description="Disordered" evidence="1">
    <location>
        <begin position="150"/>
        <end position="206"/>
    </location>
</feature>
<dbReference type="Proteomes" id="UP000289323">
    <property type="component" value="Unassembled WGS sequence"/>
</dbReference>
<evidence type="ECO:0000256" key="2">
    <source>
        <dbReference type="SAM" id="Phobius"/>
    </source>
</evidence>
<gene>
    <name evidence="3" type="ORF">TT172_LOCUS6254</name>
</gene>
<feature type="compositionally biased region" description="Low complexity" evidence="1">
    <location>
        <begin position="248"/>
        <end position="259"/>
    </location>
</feature>
<feature type="compositionally biased region" description="Polar residues" evidence="1">
    <location>
        <begin position="374"/>
        <end position="383"/>
    </location>
</feature>
<feature type="compositionally biased region" description="Low complexity" evidence="1">
    <location>
        <begin position="155"/>
        <end position="197"/>
    </location>
</feature>
<evidence type="ECO:0000313" key="3">
    <source>
        <dbReference type="EMBL" id="SPQ23835.1"/>
    </source>
</evidence>
<proteinExistence type="predicted"/>
<feature type="region of interest" description="Disordered" evidence="1">
    <location>
        <begin position="245"/>
        <end position="283"/>
    </location>
</feature>
<feature type="region of interest" description="Disordered" evidence="1">
    <location>
        <begin position="352"/>
        <end position="393"/>
    </location>
</feature>
<dbReference type="AlphaFoldDB" id="A0A446BMW6"/>
<keyword evidence="2" id="KW-0472">Membrane</keyword>
<feature type="transmembrane region" description="Helical" evidence="2">
    <location>
        <begin position="216"/>
        <end position="238"/>
    </location>
</feature>
<protein>
    <submittedName>
        <fullName evidence="3">25532c19-ae96-483e-956b-f0ce22bfc609</fullName>
    </submittedName>
</protein>
<evidence type="ECO:0000256" key="1">
    <source>
        <dbReference type="SAM" id="MobiDB-lite"/>
    </source>
</evidence>
<accession>A0A446BMW6</accession>
<name>A0A446BMW6_9PEZI</name>